<dbReference type="Pfam" id="PF00023">
    <property type="entry name" value="Ank"/>
    <property type="match status" value="2"/>
</dbReference>
<dbReference type="SUPFAM" id="SSF48403">
    <property type="entry name" value="Ankyrin repeat"/>
    <property type="match status" value="1"/>
</dbReference>
<keyword evidence="1" id="KW-0677">Repeat</keyword>
<gene>
    <name evidence="3" type="ORF">METZ01_LOCUS6562</name>
</gene>
<dbReference type="SMART" id="SM00248">
    <property type="entry name" value="ANK"/>
    <property type="match status" value="9"/>
</dbReference>
<name>A0A381NIL1_9ZZZZ</name>
<evidence type="ECO:0000313" key="3">
    <source>
        <dbReference type="EMBL" id="SUZ53708.1"/>
    </source>
</evidence>
<sequence length="455" mass="46892">MPLSRPGRIVAALLLLSPCSGGTAGAQSTDIVALAKAGDDAAVHVLLEQGVAVDGTAGDGTTALHWAAYHQQAQLASALLDAGASVNAANDLGVTALWVASQNGHAPTVRRLLDAGADAGLALLAGETALMVAARSGAVEVVDLLLAHGADPEARGTRGQTALMWAVAQHHPDAVARLLAGGANVHARSDVWSEVMAAPPHGQPEYNREIPHGGNTALMFAARGGDVASARTLIAAGANVDDTDAWGVSATTLAAHAGFGELVALLLEAGADPNASQAGFAAIHPAVMRQDEQLVATLLDHGADPNAVLRTWTPIRRASRDFNFAPPLVGATPFWLAARFTAPAVMRLLAERGADPLFVHHADYKEPSYSRPRQESITALMAATGMGGGRLRAWFPVDRGEAEMRALESVQVAVELGVDLNTTDADGRTALDGARSARMKTVADYLESRGAVPGG</sequence>
<dbReference type="PRINTS" id="PR01415">
    <property type="entry name" value="ANKYRIN"/>
</dbReference>
<dbReference type="InterPro" id="IPR002110">
    <property type="entry name" value="Ankyrin_rpt"/>
</dbReference>
<accession>A0A381NIL1</accession>
<dbReference type="EMBL" id="UINC01000344">
    <property type="protein sequence ID" value="SUZ53708.1"/>
    <property type="molecule type" value="Genomic_DNA"/>
</dbReference>
<proteinExistence type="predicted"/>
<dbReference type="PROSITE" id="PS50297">
    <property type="entry name" value="ANK_REP_REGION"/>
    <property type="match status" value="6"/>
</dbReference>
<keyword evidence="2" id="KW-0040">ANK repeat</keyword>
<dbReference type="PANTHER" id="PTHR24173:SF74">
    <property type="entry name" value="ANKYRIN REPEAT DOMAIN-CONTAINING PROTEIN 16"/>
    <property type="match status" value="1"/>
</dbReference>
<dbReference type="PROSITE" id="PS50088">
    <property type="entry name" value="ANK_REPEAT"/>
    <property type="match status" value="7"/>
</dbReference>
<dbReference type="AlphaFoldDB" id="A0A381NIL1"/>
<protein>
    <submittedName>
        <fullName evidence="3">Uncharacterized protein</fullName>
    </submittedName>
</protein>
<dbReference type="Pfam" id="PF12796">
    <property type="entry name" value="Ank_2"/>
    <property type="match status" value="2"/>
</dbReference>
<dbReference type="PANTHER" id="PTHR24173">
    <property type="entry name" value="ANKYRIN REPEAT CONTAINING"/>
    <property type="match status" value="1"/>
</dbReference>
<evidence type="ECO:0000256" key="2">
    <source>
        <dbReference type="ARBA" id="ARBA00023043"/>
    </source>
</evidence>
<dbReference type="InterPro" id="IPR036770">
    <property type="entry name" value="Ankyrin_rpt-contain_sf"/>
</dbReference>
<dbReference type="Gene3D" id="1.25.40.20">
    <property type="entry name" value="Ankyrin repeat-containing domain"/>
    <property type="match status" value="3"/>
</dbReference>
<evidence type="ECO:0000256" key="1">
    <source>
        <dbReference type="ARBA" id="ARBA00022737"/>
    </source>
</evidence>
<organism evidence="3">
    <name type="scientific">marine metagenome</name>
    <dbReference type="NCBI Taxonomy" id="408172"/>
    <lineage>
        <taxon>unclassified sequences</taxon>
        <taxon>metagenomes</taxon>
        <taxon>ecological metagenomes</taxon>
    </lineage>
</organism>
<reference evidence="3" key="1">
    <citation type="submission" date="2018-05" db="EMBL/GenBank/DDBJ databases">
        <authorList>
            <person name="Lanie J.A."/>
            <person name="Ng W.-L."/>
            <person name="Kazmierczak K.M."/>
            <person name="Andrzejewski T.M."/>
            <person name="Davidsen T.M."/>
            <person name="Wayne K.J."/>
            <person name="Tettelin H."/>
            <person name="Glass J.I."/>
            <person name="Rusch D."/>
            <person name="Podicherti R."/>
            <person name="Tsui H.-C.T."/>
            <person name="Winkler M.E."/>
        </authorList>
    </citation>
    <scope>NUCLEOTIDE SEQUENCE</scope>
</reference>